<dbReference type="Gene3D" id="3.40.50.300">
    <property type="entry name" value="P-loop containing nucleotide triphosphate hydrolases"/>
    <property type="match status" value="1"/>
</dbReference>
<organism evidence="1 2">
    <name type="scientific">Paramarasmius palmivorus</name>
    <dbReference type="NCBI Taxonomy" id="297713"/>
    <lineage>
        <taxon>Eukaryota</taxon>
        <taxon>Fungi</taxon>
        <taxon>Dikarya</taxon>
        <taxon>Basidiomycota</taxon>
        <taxon>Agaricomycotina</taxon>
        <taxon>Agaricomycetes</taxon>
        <taxon>Agaricomycetidae</taxon>
        <taxon>Agaricales</taxon>
        <taxon>Marasmiineae</taxon>
        <taxon>Marasmiaceae</taxon>
        <taxon>Paramarasmius</taxon>
    </lineage>
</organism>
<evidence type="ECO:0008006" key="3">
    <source>
        <dbReference type="Google" id="ProtNLM"/>
    </source>
</evidence>
<gene>
    <name evidence="1" type="ORF">VNI00_003063</name>
</gene>
<evidence type="ECO:0000313" key="1">
    <source>
        <dbReference type="EMBL" id="KAK7056507.1"/>
    </source>
</evidence>
<dbReference type="SUPFAM" id="SSF52540">
    <property type="entry name" value="P-loop containing nucleoside triphosphate hydrolases"/>
    <property type="match status" value="1"/>
</dbReference>
<keyword evidence="2" id="KW-1185">Reference proteome</keyword>
<dbReference type="Proteomes" id="UP001383192">
    <property type="component" value="Unassembled WGS sequence"/>
</dbReference>
<dbReference type="EMBL" id="JAYKXP010000007">
    <property type="protein sequence ID" value="KAK7056507.1"/>
    <property type="molecule type" value="Genomic_DNA"/>
</dbReference>
<accession>A0AAW0DYG3</accession>
<reference evidence="1 2" key="1">
    <citation type="submission" date="2024-01" db="EMBL/GenBank/DDBJ databases">
        <title>A draft genome for a cacao thread blight-causing isolate of Paramarasmius palmivorus.</title>
        <authorList>
            <person name="Baruah I.K."/>
            <person name="Bukari Y."/>
            <person name="Amoako-Attah I."/>
            <person name="Meinhardt L.W."/>
            <person name="Bailey B.A."/>
            <person name="Cohen S.P."/>
        </authorList>
    </citation>
    <scope>NUCLEOTIDE SEQUENCE [LARGE SCALE GENOMIC DNA]</scope>
    <source>
        <strain evidence="1 2">GH-12</strain>
    </source>
</reference>
<dbReference type="InterPro" id="IPR027417">
    <property type="entry name" value="P-loop_NTPase"/>
</dbReference>
<name>A0AAW0DYG3_9AGAR</name>
<dbReference type="AlphaFoldDB" id="A0AAW0DYG3"/>
<protein>
    <recommendedName>
        <fullName evidence="3">AAA+ ATPase domain-containing protein</fullName>
    </recommendedName>
</protein>
<sequence length="630" mass="72216">MINLSYLVFTGRPTKENISSINIHSDIIQVEPTDRLFTLADTILAQYPQFRDLGLSVSVYSPNVPTRLNPDAARQLLQNQALNEFAKQLSQDVTVHQALPGDLIVCLEAPLVSHASTDNNLLHNPLRLNHVYIRPDTVEAMAKHILRHKFLLVRGTPGTGKTTLLRLLKRYIETHVDGARTEIFESWSLGPGESTRLCLRDSRIRGTSGMSLRDIQHLREREQKKLFIFIDEAQGIYWDTDFWSGFVKDILDDRRRVNLVLFATYGPPDFNRSYQSGVPPHICPTDMMGLFSTEHVDLQLLFGYEEYQCLIKHLEVKQDWMVIIDQDLKDYIYGITNGHVGAVTTLFTMAGVAKVKDRRDDTVSLNDFLNYWNTPQAFYDGLMATKSSFSQGLPNIKELREHSEAEYNLLREVVNNECQGMFNPGYDVDSKDAFTALKEAGCLYHHEVSRWHWKTSALATPSPLHRAWFSYELRNPTFSGRMSLDDTWKEVLARFSKSALRRDEKIDLGERCANEFYRCLYELTAGACFISPEFAQKQMKLPCGGVDFLVGDWGIELLRDEDRLQVESHPWIRTQSDHVILDFRKKADELGAPRTDCPRLFRVVFEDDYSGFEVFDHMGERVGATVSLKP</sequence>
<comment type="caution">
    <text evidence="1">The sequence shown here is derived from an EMBL/GenBank/DDBJ whole genome shotgun (WGS) entry which is preliminary data.</text>
</comment>
<proteinExistence type="predicted"/>
<evidence type="ECO:0000313" key="2">
    <source>
        <dbReference type="Proteomes" id="UP001383192"/>
    </source>
</evidence>